<dbReference type="InterPro" id="IPR036291">
    <property type="entry name" value="NAD(P)-bd_dom_sf"/>
</dbReference>
<proteinExistence type="predicted"/>
<reference evidence="6" key="1">
    <citation type="journal article" date="2021" name="PeerJ">
        <title>Extensive microbial diversity within the chicken gut microbiome revealed by metagenomics and culture.</title>
        <authorList>
            <person name="Gilroy R."/>
            <person name="Ravi A."/>
            <person name="Getino M."/>
            <person name="Pursley I."/>
            <person name="Horton D.L."/>
            <person name="Alikhan N.F."/>
            <person name="Baker D."/>
            <person name="Gharbi K."/>
            <person name="Hall N."/>
            <person name="Watson M."/>
            <person name="Adriaenssens E.M."/>
            <person name="Foster-Nyarko E."/>
            <person name="Jarju S."/>
            <person name="Secka A."/>
            <person name="Antonio M."/>
            <person name="Oren A."/>
            <person name="Chaudhuri R.R."/>
            <person name="La Ragione R."/>
            <person name="Hildebrand F."/>
            <person name="Pallen M.J."/>
        </authorList>
    </citation>
    <scope>NUCLEOTIDE SEQUENCE</scope>
    <source>
        <strain evidence="6">1068</strain>
    </source>
</reference>
<evidence type="ECO:0000256" key="4">
    <source>
        <dbReference type="ARBA" id="ARBA00023239"/>
    </source>
</evidence>
<feature type="domain" description="NAD-dependent epimerase/dehydratase" evidence="5">
    <location>
        <begin position="31"/>
        <end position="275"/>
    </location>
</feature>
<dbReference type="InterPro" id="IPR044516">
    <property type="entry name" value="UXS-like"/>
</dbReference>
<name>A0A9D2FRE7_9FIRM</name>
<comment type="caution">
    <text evidence="6">The sequence shown here is derived from an EMBL/GenBank/DDBJ whole genome shotgun (WGS) entry which is preliminary data.</text>
</comment>
<dbReference type="PANTHER" id="PTHR43078">
    <property type="entry name" value="UDP-GLUCURONIC ACID DECARBOXYLASE-RELATED"/>
    <property type="match status" value="1"/>
</dbReference>
<dbReference type="GO" id="GO:0042732">
    <property type="term" value="P:D-xylose metabolic process"/>
    <property type="evidence" value="ECO:0007669"/>
    <property type="project" value="InterPro"/>
</dbReference>
<dbReference type="AlphaFoldDB" id="A0A9D2FRE7"/>
<accession>A0A9D2FRE7</accession>
<keyword evidence="3" id="KW-0520">NAD</keyword>
<dbReference type="Pfam" id="PF01370">
    <property type="entry name" value="Epimerase"/>
    <property type="match status" value="1"/>
</dbReference>
<keyword evidence="2" id="KW-0210">Decarboxylase</keyword>
<sequence length="354" mass="39126">MFLYDSEQYRKDLQEAVFQVKDIEKLKGSSVLIAGAAGLIGSYVADMLLTANELLDTGIKVLAMGRSRERLSARFQGWSRENLVLVEQDVAEPLDLDFQVDYIIHGASNAYPQAFSQDPVGTMMSNITGTLRLLEYGRAHGARRFLFVSSGEVYGQGDVSVEAFEEAYSGYVDILNPRSCYPSSKRAAETLCCSFWKQYGLEAVIVRPCHTYGPNTTGKDNRATAQFMENVGKGQNIVLKSAGSQMRSYAYVADCATGLLTVLLRGLPGEAYNLAYEKSRVTIAEFAQITARLSGRQVVFENPDKKALEERSPVPRQVLDSRRLEALGWQGQYTPEKGIQHTLEILKGKEGGLS</sequence>
<evidence type="ECO:0000256" key="2">
    <source>
        <dbReference type="ARBA" id="ARBA00022793"/>
    </source>
</evidence>
<evidence type="ECO:0000259" key="5">
    <source>
        <dbReference type="Pfam" id="PF01370"/>
    </source>
</evidence>
<reference evidence="6" key="2">
    <citation type="submission" date="2021-04" db="EMBL/GenBank/DDBJ databases">
        <authorList>
            <person name="Gilroy R."/>
        </authorList>
    </citation>
    <scope>NUCLEOTIDE SEQUENCE</scope>
    <source>
        <strain evidence="6">1068</strain>
    </source>
</reference>
<organism evidence="6 7">
    <name type="scientific">Candidatus Blautia pullicola</name>
    <dbReference type="NCBI Taxonomy" id="2838498"/>
    <lineage>
        <taxon>Bacteria</taxon>
        <taxon>Bacillati</taxon>
        <taxon>Bacillota</taxon>
        <taxon>Clostridia</taxon>
        <taxon>Lachnospirales</taxon>
        <taxon>Lachnospiraceae</taxon>
        <taxon>Blautia</taxon>
    </lineage>
</organism>
<keyword evidence="4" id="KW-0456">Lyase</keyword>
<protein>
    <submittedName>
        <fullName evidence="6">NAD-dependent epimerase/dehydratase family protein</fullName>
    </submittedName>
</protein>
<dbReference type="Proteomes" id="UP000824056">
    <property type="component" value="Unassembled WGS sequence"/>
</dbReference>
<gene>
    <name evidence="6" type="ORF">H9809_04365</name>
</gene>
<dbReference type="Gene3D" id="3.40.50.720">
    <property type="entry name" value="NAD(P)-binding Rossmann-like Domain"/>
    <property type="match status" value="1"/>
</dbReference>
<dbReference type="SUPFAM" id="SSF51735">
    <property type="entry name" value="NAD(P)-binding Rossmann-fold domains"/>
    <property type="match status" value="1"/>
</dbReference>
<dbReference type="PANTHER" id="PTHR43078:SF6">
    <property type="entry name" value="UDP-GLUCURONIC ACID DECARBOXYLASE 1"/>
    <property type="match status" value="1"/>
</dbReference>
<evidence type="ECO:0000313" key="7">
    <source>
        <dbReference type="Proteomes" id="UP000824056"/>
    </source>
</evidence>
<dbReference type="GO" id="GO:0070403">
    <property type="term" value="F:NAD+ binding"/>
    <property type="evidence" value="ECO:0007669"/>
    <property type="project" value="InterPro"/>
</dbReference>
<dbReference type="InterPro" id="IPR001509">
    <property type="entry name" value="Epimerase_deHydtase"/>
</dbReference>
<evidence type="ECO:0000313" key="6">
    <source>
        <dbReference type="EMBL" id="HIZ65125.1"/>
    </source>
</evidence>
<evidence type="ECO:0000256" key="3">
    <source>
        <dbReference type="ARBA" id="ARBA00023027"/>
    </source>
</evidence>
<dbReference type="GO" id="GO:0005737">
    <property type="term" value="C:cytoplasm"/>
    <property type="evidence" value="ECO:0007669"/>
    <property type="project" value="TreeGrafter"/>
</dbReference>
<comment type="cofactor">
    <cofactor evidence="1">
        <name>NAD(+)</name>
        <dbReference type="ChEBI" id="CHEBI:57540"/>
    </cofactor>
</comment>
<evidence type="ECO:0000256" key="1">
    <source>
        <dbReference type="ARBA" id="ARBA00001911"/>
    </source>
</evidence>
<dbReference type="EMBL" id="DXBG01000106">
    <property type="protein sequence ID" value="HIZ65125.1"/>
    <property type="molecule type" value="Genomic_DNA"/>
</dbReference>
<dbReference type="GO" id="GO:0048040">
    <property type="term" value="F:UDP-glucuronate decarboxylase activity"/>
    <property type="evidence" value="ECO:0007669"/>
    <property type="project" value="TreeGrafter"/>
</dbReference>